<dbReference type="GO" id="GO:0015562">
    <property type="term" value="F:efflux transmembrane transporter activity"/>
    <property type="evidence" value="ECO:0007669"/>
    <property type="project" value="InterPro"/>
</dbReference>
<reference evidence="2" key="1">
    <citation type="journal article" date="2015" name="Proc. Natl. Acad. Sci. U.S.A.">
        <title>Networks of energetic and metabolic interactions define dynamics in microbial communities.</title>
        <authorList>
            <person name="Embree M."/>
            <person name="Liu J.K."/>
            <person name="Al-Bassam M.M."/>
            <person name="Zengler K."/>
        </authorList>
    </citation>
    <scope>NUCLEOTIDE SEQUENCE</scope>
</reference>
<feature type="compositionally biased region" description="Polar residues" evidence="1">
    <location>
        <begin position="202"/>
        <end position="216"/>
    </location>
</feature>
<organism evidence="2">
    <name type="scientific">hydrocarbon metagenome</name>
    <dbReference type="NCBI Taxonomy" id="938273"/>
    <lineage>
        <taxon>unclassified sequences</taxon>
        <taxon>metagenomes</taxon>
        <taxon>ecological metagenomes</taxon>
    </lineage>
</organism>
<accession>A0A0W8G0R0</accession>
<evidence type="ECO:0000313" key="2">
    <source>
        <dbReference type="EMBL" id="KUG26751.1"/>
    </source>
</evidence>
<dbReference type="EMBL" id="LNQE01000412">
    <property type="protein sequence ID" value="KUG26751.1"/>
    <property type="molecule type" value="Genomic_DNA"/>
</dbReference>
<gene>
    <name evidence="2" type="ORF">ASZ90_003406</name>
</gene>
<proteinExistence type="predicted"/>
<name>A0A0W8G0R0_9ZZZZ</name>
<sequence length="502" mass="57151">MKKYLKYLISLFNYKPTQWLFVLLYGSLCPKKETSTQSFTNLTKQSLLIFFVSAITISSQSLDDYLKIAAENNPGLKSKFYSYQASLEKINQVGSLPDPQLTFGYFIEPMERYMGNQVADISIMQMFPWFGTLSAAEDEVAAMAKAKYEEFNEAKTMLFYEVKATYYSLYLLQKEISITEENIEILKTLEEIAINRLKSGETGETSGSQNSKMQQDNTTGSSGSSGMGGMNTQGQTTPSSTQRMQDMSNMNQMSRGSGMVDVLRVQIEINELKNKLALLNDSKQPLITQFNRLLNRQLYEPVNIPDTVSHSPLPASIAEMPDSIRLNNPMILMLQREEEAYIAQREMNKKMGFPMIGLGLQYSIFQQRPGSMMEAQNMIMPMLSISLPIWRGKYDGAIKEAELLHHSTGLRKEETSNQLMVSYEEALKDFKDAERRNDLYQQQTRLAQQVLDILLVQYTTAGSDFEEVLRMQQQLLDYRLRGLDAVVDQNIAAAMLERLMGR</sequence>
<dbReference type="PANTHER" id="PTHR30203">
    <property type="entry name" value="OUTER MEMBRANE CATION EFFLUX PROTEIN"/>
    <property type="match status" value="1"/>
</dbReference>
<feature type="region of interest" description="Disordered" evidence="1">
    <location>
        <begin position="200"/>
        <end position="245"/>
    </location>
</feature>
<protein>
    <submittedName>
        <fullName evidence="2">Heavy metal rnd efflux outer membrane protein, czcc family</fullName>
    </submittedName>
</protein>
<evidence type="ECO:0000256" key="1">
    <source>
        <dbReference type="SAM" id="MobiDB-lite"/>
    </source>
</evidence>
<dbReference type="Gene3D" id="1.20.1600.10">
    <property type="entry name" value="Outer membrane efflux proteins (OEP)"/>
    <property type="match status" value="2"/>
</dbReference>
<dbReference type="InterPro" id="IPR010131">
    <property type="entry name" value="MdtP/NodT-like"/>
</dbReference>
<dbReference type="AlphaFoldDB" id="A0A0W8G0R0"/>
<dbReference type="SUPFAM" id="SSF56954">
    <property type="entry name" value="Outer membrane efflux proteins (OEP)"/>
    <property type="match status" value="2"/>
</dbReference>
<comment type="caution">
    <text evidence="2">The sequence shown here is derived from an EMBL/GenBank/DDBJ whole genome shotgun (WGS) entry which is preliminary data.</text>
</comment>